<feature type="domain" description="C2H2-type" evidence="14">
    <location>
        <begin position="436"/>
        <end position="463"/>
    </location>
</feature>
<feature type="domain" description="ZAD" evidence="15">
    <location>
        <begin position="10"/>
        <end position="85"/>
    </location>
</feature>
<dbReference type="GO" id="GO:0008270">
    <property type="term" value="F:zinc ion binding"/>
    <property type="evidence" value="ECO:0007669"/>
    <property type="project" value="UniProtKB-UniRule"/>
</dbReference>
<evidence type="ECO:0008006" key="18">
    <source>
        <dbReference type="Google" id="ProtNLM"/>
    </source>
</evidence>
<evidence type="ECO:0000259" key="14">
    <source>
        <dbReference type="PROSITE" id="PS50157"/>
    </source>
</evidence>
<dbReference type="EMBL" id="OU895880">
    <property type="protein sequence ID" value="CAG9810537.1"/>
    <property type="molecule type" value="Genomic_DNA"/>
</dbReference>
<evidence type="ECO:0000256" key="1">
    <source>
        <dbReference type="ARBA" id="ARBA00004123"/>
    </source>
</evidence>
<feature type="domain" description="C2H2-type" evidence="14">
    <location>
        <begin position="127"/>
        <end position="155"/>
    </location>
</feature>
<feature type="compositionally biased region" description="Acidic residues" evidence="13">
    <location>
        <begin position="587"/>
        <end position="609"/>
    </location>
</feature>
<dbReference type="InterPro" id="IPR012934">
    <property type="entry name" value="Znf_AD"/>
</dbReference>
<evidence type="ECO:0000256" key="7">
    <source>
        <dbReference type="ARBA" id="ARBA00023015"/>
    </source>
</evidence>
<evidence type="ECO:0000256" key="8">
    <source>
        <dbReference type="ARBA" id="ARBA00023125"/>
    </source>
</evidence>
<dbReference type="InterPro" id="IPR013087">
    <property type="entry name" value="Znf_C2H2_type"/>
</dbReference>
<evidence type="ECO:0000256" key="2">
    <source>
        <dbReference type="ARBA" id="ARBA00006991"/>
    </source>
</evidence>
<protein>
    <recommendedName>
        <fullName evidence="18">Zinc finger protein</fullName>
    </recommendedName>
</protein>
<dbReference type="OrthoDB" id="8922241at2759"/>
<dbReference type="InterPro" id="IPR036236">
    <property type="entry name" value="Znf_C2H2_sf"/>
</dbReference>
<comment type="similarity">
    <text evidence="2">Belongs to the krueppel C2H2-type zinc-finger protein family.</text>
</comment>
<dbReference type="FunFam" id="3.30.160.60:FF:000710">
    <property type="entry name" value="Zinc finger protein 768"/>
    <property type="match status" value="1"/>
</dbReference>
<evidence type="ECO:0000256" key="12">
    <source>
        <dbReference type="PROSITE-ProRule" id="PRU01263"/>
    </source>
</evidence>
<feature type="binding site" evidence="12">
    <location>
        <position position="58"/>
    </location>
    <ligand>
        <name>Zn(2+)</name>
        <dbReference type="ChEBI" id="CHEBI:29105"/>
    </ligand>
</feature>
<evidence type="ECO:0000256" key="13">
    <source>
        <dbReference type="SAM" id="MobiDB-lite"/>
    </source>
</evidence>
<dbReference type="Gene3D" id="3.30.160.60">
    <property type="entry name" value="Classic Zinc Finger"/>
    <property type="match status" value="9"/>
</dbReference>
<dbReference type="Pfam" id="PF13912">
    <property type="entry name" value="zf-C2H2_6"/>
    <property type="match status" value="1"/>
</dbReference>
<evidence type="ECO:0000256" key="9">
    <source>
        <dbReference type="ARBA" id="ARBA00023163"/>
    </source>
</evidence>
<keyword evidence="6 12" id="KW-0862">Zinc</keyword>
<feature type="domain" description="C2H2-type" evidence="14">
    <location>
        <begin position="408"/>
        <end position="435"/>
    </location>
</feature>
<dbReference type="GO" id="GO:0000978">
    <property type="term" value="F:RNA polymerase II cis-regulatory region sequence-specific DNA binding"/>
    <property type="evidence" value="ECO:0007669"/>
    <property type="project" value="TreeGrafter"/>
</dbReference>
<dbReference type="SUPFAM" id="SSF57716">
    <property type="entry name" value="Glucocorticoid receptor-like (DNA-binding domain)"/>
    <property type="match status" value="1"/>
</dbReference>
<feature type="domain" description="C2H2-type" evidence="14">
    <location>
        <begin position="548"/>
        <end position="575"/>
    </location>
</feature>
<organism evidence="16 17">
    <name type="scientific">Chironomus riparius</name>
    <dbReference type="NCBI Taxonomy" id="315576"/>
    <lineage>
        <taxon>Eukaryota</taxon>
        <taxon>Metazoa</taxon>
        <taxon>Ecdysozoa</taxon>
        <taxon>Arthropoda</taxon>
        <taxon>Hexapoda</taxon>
        <taxon>Insecta</taxon>
        <taxon>Pterygota</taxon>
        <taxon>Neoptera</taxon>
        <taxon>Endopterygota</taxon>
        <taxon>Diptera</taxon>
        <taxon>Nematocera</taxon>
        <taxon>Chironomoidea</taxon>
        <taxon>Chironomidae</taxon>
        <taxon>Chironominae</taxon>
        <taxon>Chironomus</taxon>
    </lineage>
</organism>
<dbReference type="Pfam" id="PF00096">
    <property type="entry name" value="zf-C2H2"/>
    <property type="match status" value="5"/>
</dbReference>
<keyword evidence="4" id="KW-0677">Repeat</keyword>
<feature type="domain" description="C2H2-type" evidence="14">
    <location>
        <begin position="212"/>
        <end position="239"/>
    </location>
</feature>
<keyword evidence="9" id="KW-0804">Transcription</keyword>
<dbReference type="Proteomes" id="UP001153620">
    <property type="component" value="Chromosome 4"/>
</dbReference>
<dbReference type="FunFam" id="3.30.160.60:FF:000100">
    <property type="entry name" value="Zinc finger 45-like"/>
    <property type="match status" value="1"/>
</dbReference>
<feature type="domain" description="C2H2-type" evidence="14">
    <location>
        <begin position="348"/>
        <end position="375"/>
    </location>
</feature>
<comment type="subcellular location">
    <subcellularLocation>
        <location evidence="1">Nucleus</location>
    </subcellularLocation>
</comment>
<feature type="binding site" evidence="12">
    <location>
        <position position="15"/>
    </location>
    <ligand>
        <name>Zn(2+)</name>
        <dbReference type="ChEBI" id="CHEBI:29105"/>
    </ligand>
</feature>
<reference evidence="16" key="2">
    <citation type="submission" date="2022-10" db="EMBL/GenBank/DDBJ databases">
        <authorList>
            <consortium name="ENA_rothamsted_submissions"/>
            <consortium name="culmorum"/>
            <person name="King R."/>
        </authorList>
    </citation>
    <scope>NUCLEOTIDE SEQUENCE</scope>
</reference>
<evidence type="ECO:0000256" key="4">
    <source>
        <dbReference type="ARBA" id="ARBA00022737"/>
    </source>
</evidence>
<evidence type="ECO:0000313" key="16">
    <source>
        <dbReference type="EMBL" id="CAG9810537.1"/>
    </source>
</evidence>
<feature type="domain" description="C2H2-type" evidence="14">
    <location>
        <begin position="249"/>
        <end position="276"/>
    </location>
</feature>
<dbReference type="SMART" id="SM00868">
    <property type="entry name" value="zf-AD"/>
    <property type="match status" value="1"/>
</dbReference>
<keyword evidence="10" id="KW-0539">Nucleus</keyword>
<dbReference type="AlphaFoldDB" id="A0A9N9S523"/>
<feature type="binding site" evidence="12">
    <location>
        <position position="61"/>
    </location>
    <ligand>
        <name>Zn(2+)</name>
        <dbReference type="ChEBI" id="CHEBI:29105"/>
    </ligand>
</feature>
<dbReference type="GO" id="GO:0001228">
    <property type="term" value="F:DNA-binding transcription activator activity, RNA polymerase II-specific"/>
    <property type="evidence" value="ECO:0007669"/>
    <property type="project" value="TreeGrafter"/>
</dbReference>
<evidence type="ECO:0000313" key="17">
    <source>
        <dbReference type="Proteomes" id="UP001153620"/>
    </source>
</evidence>
<name>A0A9N9S523_9DIPT</name>
<evidence type="ECO:0000256" key="11">
    <source>
        <dbReference type="PROSITE-ProRule" id="PRU00042"/>
    </source>
</evidence>
<evidence type="ECO:0000256" key="5">
    <source>
        <dbReference type="ARBA" id="ARBA00022771"/>
    </source>
</evidence>
<feature type="domain" description="C2H2-type" evidence="14">
    <location>
        <begin position="376"/>
        <end position="405"/>
    </location>
</feature>
<reference evidence="16" key="1">
    <citation type="submission" date="2022-01" db="EMBL/GenBank/DDBJ databases">
        <authorList>
            <person name="King R."/>
        </authorList>
    </citation>
    <scope>NUCLEOTIDE SEQUENCE</scope>
</reference>
<keyword evidence="17" id="KW-1185">Reference proteome</keyword>
<keyword evidence="5 11" id="KW-0863">Zinc-finger</keyword>
<feature type="domain" description="C2H2-type" evidence="14">
    <location>
        <begin position="320"/>
        <end position="347"/>
    </location>
</feature>
<dbReference type="GO" id="GO:0005634">
    <property type="term" value="C:nucleus"/>
    <property type="evidence" value="ECO:0007669"/>
    <property type="project" value="UniProtKB-SubCell"/>
</dbReference>
<proteinExistence type="inferred from homology"/>
<keyword evidence="7" id="KW-0805">Transcription regulation</keyword>
<dbReference type="FunFam" id="3.30.160.60:FF:000446">
    <property type="entry name" value="Zinc finger protein"/>
    <property type="match status" value="1"/>
</dbReference>
<feature type="domain" description="C2H2-type" evidence="14">
    <location>
        <begin position="464"/>
        <end position="491"/>
    </location>
</feature>
<evidence type="ECO:0000259" key="15">
    <source>
        <dbReference type="PROSITE" id="PS51915"/>
    </source>
</evidence>
<dbReference type="PROSITE" id="PS00028">
    <property type="entry name" value="ZINC_FINGER_C2H2_1"/>
    <property type="match status" value="14"/>
</dbReference>
<accession>A0A9N9S523</accession>
<feature type="domain" description="C2H2-type" evidence="14">
    <location>
        <begin position="171"/>
        <end position="193"/>
    </location>
</feature>
<dbReference type="SUPFAM" id="SSF57667">
    <property type="entry name" value="beta-beta-alpha zinc fingers"/>
    <property type="match status" value="6"/>
</dbReference>
<feature type="domain" description="C2H2-type" evidence="14">
    <location>
        <begin position="492"/>
        <end position="519"/>
    </location>
</feature>
<feature type="region of interest" description="Disordered" evidence="13">
    <location>
        <begin position="584"/>
        <end position="609"/>
    </location>
</feature>
<dbReference type="SMART" id="SM00355">
    <property type="entry name" value="ZnF_C2H2"/>
    <property type="match status" value="14"/>
</dbReference>
<dbReference type="PANTHER" id="PTHR24393">
    <property type="entry name" value="ZINC FINGER PROTEIN"/>
    <property type="match status" value="1"/>
</dbReference>
<keyword evidence="3 12" id="KW-0479">Metal-binding</keyword>
<dbReference type="Pfam" id="PF07776">
    <property type="entry name" value="zf-AD"/>
    <property type="match status" value="1"/>
</dbReference>
<dbReference type="PANTHER" id="PTHR24393:SF15">
    <property type="entry name" value="IP01243P-RELATED"/>
    <property type="match status" value="1"/>
</dbReference>
<dbReference type="PROSITE" id="PS51915">
    <property type="entry name" value="ZAD"/>
    <property type="match status" value="1"/>
</dbReference>
<evidence type="ECO:0000256" key="10">
    <source>
        <dbReference type="ARBA" id="ARBA00023242"/>
    </source>
</evidence>
<gene>
    <name evidence="16" type="ORF">CHIRRI_LOCUS13350</name>
</gene>
<keyword evidence="8" id="KW-0238">DNA-binding</keyword>
<feature type="binding site" evidence="12">
    <location>
        <position position="12"/>
    </location>
    <ligand>
        <name>Zn(2+)</name>
        <dbReference type="ChEBI" id="CHEBI:29105"/>
    </ligand>
</feature>
<feature type="domain" description="C2H2-type" evidence="14">
    <location>
        <begin position="520"/>
        <end position="547"/>
    </location>
</feature>
<dbReference type="PROSITE" id="PS50157">
    <property type="entry name" value="ZINC_FINGER_C2H2_2"/>
    <property type="match status" value="13"/>
</dbReference>
<evidence type="ECO:0000256" key="6">
    <source>
        <dbReference type="ARBA" id="ARBA00022833"/>
    </source>
</evidence>
<evidence type="ECO:0000256" key="3">
    <source>
        <dbReference type="ARBA" id="ARBA00022723"/>
    </source>
</evidence>
<sequence>MEVSYIEINECCRCCMNYTEELDNIFECFYKELQLHEILSLITGLNIALDDGFPQSICDTCKDNAMRAFDFRETCIKSDTEIQELKENEAKIDEITETQSIIEETQQEIIIEAVKDDEFLDIQKSYFQCPLCQQAFESSEMLAIHVASSHRADVEKVDVKTAAATTIGRKYDCKICEKKFESPWKLRRHFLVHKDILDPSVLPKFPPREYKHECPECGKKVETPSKLQRHMSVHDKKSRLNGVNQHRPFGCSDCPQRFWDKVKLDRHSYIHSDDCENSKIKHPAGHMFTCVICLTQLPDYEECNEHMKAHREELGENSEVNCRLCNRNYPKLANVIRHSKLHAENATNQCTFCGKKFGFGDDFIDHVLRHKGFKPHSCTHPGCKKSFMKAHKLRLHEATHNQNSSKCFECDKCDKKFSEIEYLKKHLFRHLGIKSFECNLCPARFAVKAGLDSHTTTHTNERKFACSECPAKFTKVQTLKLHMKIHRNEKSYACEFCNMKFVASGPLKRHLRIHTQEKPYKCEYCIKAYAQSNDLIKHLKVHLGPNVYSCPMCSQSFAKFKQLKDHKMEHYKSDSNLLKEIRRKEESVEDDIEDEDDVDNFDGENIEYL</sequence>